<dbReference type="SUPFAM" id="SSF53474">
    <property type="entry name" value="alpha/beta-Hydrolases"/>
    <property type="match status" value="1"/>
</dbReference>
<dbReference type="AlphaFoldDB" id="A0A067CG83"/>
<dbReference type="RefSeq" id="XP_012203387.1">
    <property type="nucleotide sequence ID" value="XM_012347997.1"/>
</dbReference>
<dbReference type="SUPFAM" id="SSF50993">
    <property type="entry name" value="Peptidase/esterase 'gauge' domain"/>
    <property type="match status" value="1"/>
</dbReference>
<dbReference type="InterPro" id="IPR023302">
    <property type="entry name" value="Pept_S9A_N"/>
</dbReference>
<dbReference type="InterPro" id="IPR002470">
    <property type="entry name" value="Peptidase_S9A"/>
</dbReference>
<evidence type="ECO:0000256" key="4">
    <source>
        <dbReference type="ARBA" id="ARBA00022825"/>
    </source>
</evidence>
<evidence type="ECO:0000256" key="5">
    <source>
        <dbReference type="ARBA" id="ARBA00045448"/>
    </source>
</evidence>
<proteinExistence type="inferred from homology"/>
<dbReference type="GeneID" id="24130973"/>
<dbReference type="EMBL" id="KK583228">
    <property type="protein sequence ID" value="KDO25822.1"/>
    <property type="molecule type" value="Genomic_DNA"/>
</dbReference>
<dbReference type="PRINTS" id="PR00862">
    <property type="entry name" value="PROLIGOPTASE"/>
</dbReference>
<dbReference type="GO" id="GO:0004252">
    <property type="term" value="F:serine-type endopeptidase activity"/>
    <property type="evidence" value="ECO:0007669"/>
    <property type="project" value="UniProtKB-UniRule"/>
</dbReference>
<feature type="domain" description="Peptidase S9A N-terminal" evidence="8">
    <location>
        <begin position="25"/>
        <end position="399"/>
    </location>
</feature>
<accession>A0A067CG83</accession>
<comment type="function">
    <text evidence="5">Serine peptidase whose precise substrate specificity remains unclear. Does not cleave peptides after a arginine or lysine residue. Regulates trans-Golgi network morphology and sorting by regulating the membrane binding of the AP-1 complex. May play a role in the regulation of synaptic vesicle exocytosis.</text>
</comment>
<evidence type="ECO:0000256" key="2">
    <source>
        <dbReference type="ARBA" id="ARBA00022670"/>
    </source>
</evidence>
<dbReference type="Gene3D" id="2.130.10.120">
    <property type="entry name" value="Prolyl oligopeptidase, N-terminal domain"/>
    <property type="match status" value="1"/>
</dbReference>
<keyword evidence="4 6" id="KW-0720">Serine protease</keyword>
<keyword evidence="3 6" id="KW-0378">Hydrolase</keyword>
<dbReference type="InterPro" id="IPR001375">
    <property type="entry name" value="Peptidase_S9_cat"/>
</dbReference>
<gene>
    <name evidence="9" type="ORF">SPRG_08765</name>
</gene>
<keyword evidence="2 6" id="KW-0645">Protease</keyword>
<dbReference type="Pfam" id="PF02897">
    <property type="entry name" value="Peptidase_S9_N"/>
    <property type="match status" value="1"/>
</dbReference>
<dbReference type="Gene3D" id="3.40.50.1820">
    <property type="entry name" value="alpha/beta hydrolase"/>
    <property type="match status" value="1"/>
</dbReference>
<dbReference type="PANTHER" id="PTHR11757:SF19">
    <property type="entry name" value="PROLYL ENDOPEPTIDASE-LIKE"/>
    <property type="match status" value="1"/>
</dbReference>
<evidence type="ECO:0000259" key="8">
    <source>
        <dbReference type="Pfam" id="PF02897"/>
    </source>
</evidence>
<dbReference type="InterPro" id="IPR051543">
    <property type="entry name" value="Serine_Peptidase_S9A"/>
</dbReference>
<dbReference type="KEGG" id="spar:SPRG_08765"/>
<dbReference type="Pfam" id="PF00326">
    <property type="entry name" value="Peptidase_S9"/>
    <property type="match status" value="1"/>
</dbReference>
<dbReference type="EC" id="3.4.21.-" evidence="6"/>
<dbReference type="OMA" id="LINCNSK"/>
<evidence type="ECO:0000259" key="7">
    <source>
        <dbReference type="Pfam" id="PF00326"/>
    </source>
</evidence>
<feature type="domain" description="Peptidase S9 prolyl oligopeptidase catalytic" evidence="7">
    <location>
        <begin position="464"/>
        <end position="675"/>
    </location>
</feature>
<organism evidence="9 10">
    <name type="scientific">Saprolegnia parasitica (strain CBS 223.65)</name>
    <dbReference type="NCBI Taxonomy" id="695850"/>
    <lineage>
        <taxon>Eukaryota</taxon>
        <taxon>Sar</taxon>
        <taxon>Stramenopiles</taxon>
        <taxon>Oomycota</taxon>
        <taxon>Saprolegniomycetes</taxon>
        <taxon>Saprolegniales</taxon>
        <taxon>Saprolegniaceae</taxon>
        <taxon>Saprolegnia</taxon>
    </lineage>
</organism>
<evidence type="ECO:0000256" key="1">
    <source>
        <dbReference type="ARBA" id="ARBA00005228"/>
    </source>
</evidence>
<sequence length="696" mass="78924">MMLHQVRRWLPRALRPRLLASTAHAWLRDPASKKLADFVKAEEAIWKKASQPHRKFQRALYLEMRGRLNLDEMEHSIPEQIGTFAYYLKHLPRSNYPIYCRQHLGTCVEEVLLDPNVLDCGQVTVFKVSPDGKHLAYTADRDGNEQFEAFVKNLTTRQTRRVHGNVRSIEWGTADCLYYTVPDAFYRPHHVYRHALSATSEDELIYVENDPSVYLDVVLTKDQKFVLINANSKQSSEVHALDASDLRAQPVTLRKRQDHTHYFADHSDGAFYIVTNADNAANYKIVRLDDTAIGTDHSWVDVLPDLPGVKIDDMDLFAEYLVLYERCDGLPRVRICPLAEPDAYHIVPLPKEHAVCSLLAGINRDFHASSVRFSLSTPLVPEIVYHYDMASRQLNALKETHAPFERQAFVCRRVLVDQSDGPSVPMTLVHHKDVVYDGSNPTLLVGYGAYGANLELGYEVEHLSLLERKWVLAFAHVRGGGELGLQWHANGRQLAKKNTFIDYHACATYLLTHQITTSAKLAGKGTSAGGLIMGYMANEHPDLFRALVLNVPFVDILDTMLDESLPLTIHEYDEWGCPKDQAVRDYMRSYSPTANVKRETTYPRMLLTSAMNDMRVQYWEPMKLVHTIRSKNTATPVDHIWLRVSEDGGHFGGGGRLDQLQSAAFEQVFLHAALGLLPDVTDVDAKKTKKKKKKGV</sequence>
<evidence type="ECO:0000256" key="3">
    <source>
        <dbReference type="ARBA" id="ARBA00022801"/>
    </source>
</evidence>
<dbReference type="PANTHER" id="PTHR11757">
    <property type="entry name" value="PROTEASE FAMILY S9A OLIGOPEPTIDASE"/>
    <property type="match status" value="1"/>
</dbReference>
<reference evidence="9 10" key="1">
    <citation type="journal article" date="2013" name="PLoS Genet.">
        <title>Distinctive expansion of potential virulence genes in the genome of the oomycete fish pathogen Saprolegnia parasitica.</title>
        <authorList>
            <person name="Jiang R.H."/>
            <person name="de Bruijn I."/>
            <person name="Haas B.J."/>
            <person name="Belmonte R."/>
            <person name="Lobach L."/>
            <person name="Christie J."/>
            <person name="van den Ackerveken G."/>
            <person name="Bottin A."/>
            <person name="Bulone V."/>
            <person name="Diaz-Moreno S.M."/>
            <person name="Dumas B."/>
            <person name="Fan L."/>
            <person name="Gaulin E."/>
            <person name="Govers F."/>
            <person name="Grenville-Briggs L.J."/>
            <person name="Horner N.R."/>
            <person name="Levin J.Z."/>
            <person name="Mammella M."/>
            <person name="Meijer H.J."/>
            <person name="Morris P."/>
            <person name="Nusbaum C."/>
            <person name="Oome S."/>
            <person name="Phillips A.J."/>
            <person name="van Rooyen D."/>
            <person name="Rzeszutek E."/>
            <person name="Saraiva M."/>
            <person name="Secombes C.J."/>
            <person name="Seidl M.F."/>
            <person name="Snel B."/>
            <person name="Stassen J.H."/>
            <person name="Sykes S."/>
            <person name="Tripathy S."/>
            <person name="van den Berg H."/>
            <person name="Vega-Arreguin J.C."/>
            <person name="Wawra S."/>
            <person name="Young S.K."/>
            <person name="Zeng Q."/>
            <person name="Dieguez-Uribeondo J."/>
            <person name="Russ C."/>
            <person name="Tyler B.M."/>
            <person name="van West P."/>
        </authorList>
    </citation>
    <scope>NUCLEOTIDE SEQUENCE [LARGE SCALE GENOMIC DNA]</scope>
    <source>
        <strain evidence="9 10">CBS 223.65</strain>
    </source>
</reference>
<dbReference type="GO" id="GO:0006508">
    <property type="term" value="P:proteolysis"/>
    <property type="evidence" value="ECO:0007669"/>
    <property type="project" value="UniProtKB-KW"/>
</dbReference>
<dbReference type="OrthoDB" id="248387at2759"/>
<name>A0A067CG83_SAPPC</name>
<dbReference type="VEuPathDB" id="FungiDB:SPRG_08765"/>
<dbReference type="Proteomes" id="UP000030745">
    <property type="component" value="Unassembled WGS sequence"/>
</dbReference>
<evidence type="ECO:0000313" key="10">
    <source>
        <dbReference type="Proteomes" id="UP000030745"/>
    </source>
</evidence>
<protein>
    <recommendedName>
        <fullName evidence="6">Prolyl endopeptidase</fullName>
        <ecNumber evidence="6">3.4.21.-</ecNumber>
    </recommendedName>
</protein>
<evidence type="ECO:0000256" key="6">
    <source>
        <dbReference type="RuleBase" id="RU368024"/>
    </source>
</evidence>
<dbReference type="InterPro" id="IPR029058">
    <property type="entry name" value="AB_hydrolase_fold"/>
</dbReference>
<evidence type="ECO:0000313" key="9">
    <source>
        <dbReference type="EMBL" id="KDO25822.1"/>
    </source>
</evidence>
<comment type="similarity">
    <text evidence="1 6">Belongs to the peptidase S9A family.</text>
</comment>
<keyword evidence="10" id="KW-1185">Reference proteome</keyword>